<proteinExistence type="predicted"/>
<sequence length="71" mass="8065">MSEKKPESPLKSWAKFSTIAIQMGVTIWLGNLFGAWLDRKFETEFLEPVVSLLAVFLSMYVIIRAVKSLNS</sequence>
<accession>A0A2G1VVG9</accession>
<feature type="transmembrane region" description="Helical" evidence="1">
    <location>
        <begin position="12"/>
        <end position="37"/>
    </location>
</feature>
<organism evidence="2 3">
    <name type="scientific">Leeuwenhoekiella nanhaiensis</name>
    <dbReference type="NCBI Taxonomy" id="1655491"/>
    <lineage>
        <taxon>Bacteria</taxon>
        <taxon>Pseudomonadati</taxon>
        <taxon>Bacteroidota</taxon>
        <taxon>Flavobacteriia</taxon>
        <taxon>Flavobacteriales</taxon>
        <taxon>Flavobacteriaceae</taxon>
        <taxon>Leeuwenhoekiella</taxon>
    </lineage>
</organism>
<evidence type="ECO:0008006" key="4">
    <source>
        <dbReference type="Google" id="ProtNLM"/>
    </source>
</evidence>
<gene>
    <name evidence="2" type="ORF">CJ305_00685</name>
</gene>
<keyword evidence="1" id="KW-1133">Transmembrane helix</keyword>
<keyword evidence="1" id="KW-0812">Transmembrane</keyword>
<dbReference type="EMBL" id="NQXA01000001">
    <property type="protein sequence ID" value="PHQ30778.1"/>
    <property type="molecule type" value="Genomic_DNA"/>
</dbReference>
<feature type="transmembrane region" description="Helical" evidence="1">
    <location>
        <begin position="49"/>
        <end position="66"/>
    </location>
</feature>
<dbReference type="Pfam" id="PF09527">
    <property type="entry name" value="ATPase_gene1"/>
    <property type="match status" value="1"/>
</dbReference>
<evidence type="ECO:0000313" key="2">
    <source>
        <dbReference type="EMBL" id="PHQ30778.1"/>
    </source>
</evidence>
<protein>
    <recommendedName>
        <fullName evidence="4">F0F1-ATPase subunit</fullName>
    </recommendedName>
</protein>
<dbReference type="OrthoDB" id="9798708at2"/>
<dbReference type="InterPro" id="IPR032820">
    <property type="entry name" value="ATPase_put"/>
</dbReference>
<evidence type="ECO:0000313" key="3">
    <source>
        <dbReference type="Proteomes" id="UP000229433"/>
    </source>
</evidence>
<keyword evidence="1" id="KW-0472">Membrane</keyword>
<name>A0A2G1VVG9_9FLAO</name>
<keyword evidence="3" id="KW-1185">Reference proteome</keyword>
<evidence type="ECO:0000256" key="1">
    <source>
        <dbReference type="SAM" id="Phobius"/>
    </source>
</evidence>
<dbReference type="Proteomes" id="UP000229433">
    <property type="component" value="Unassembled WGS sequence"/>
</dbReference>
<reference evidence="2 3" key="1">
    <citation type="submission" date="2017-08" db="EMBL/GenBank/DDBJ databases">
        <title>The whole genome shortgun sequences of strain Leeuwenhoekiella nanhaiensis G18 from the South China Sea.</title>
        <authorList>
            <person name="Liu Q."/>
        </authorList>
    </citation>
    <scope>NUCLEOTIDE SEQUENCE [LARGE SCALE GENOMIC DNA]</scope>
    <source>
        <strain evidence="2 3">G18</strain>
    </source>
</reference>
<dbReference type="AlphaFoldDB" id="A0A2G1VVG9"/>
<comment type="caution">
    <text evidence="2">The sequence shown here is derived from an EMBL/GenBank/DDBJ whole genome shotgun (WGS) entry which is preliminary data.</text>
</comment>
<dbReference type="RefSeq" id="WP_099644319.1">
    <property type="nucleotide sequence ID" value="NZ_KZ319287.1"/>
</dbReference>